<keyword evidence="13" id="KW-0961">Cell wall biogenesis/degradation</keyword>
<evidence type="ECO:0000259" key="16">
    <source>
        <dbReference type="Pfam" id="PF03717"/>
    </source>
</evidence>
<dbReference type="FunFam" id="3.40.710.10:FF:000024">
    <property type="entry name" value="Penicillin-binding protein 2"/>
    <property type="match status" value="1"/>
</dbReference>
<name>A0A2V3ZWK5_9BACT</name>
<sequence length="624" mass="70525">MNNFSNRIYVIGGIFVLVVLIFMIKLFNLQIVDDSYKLSAENNSQRQVTQYPARGLIYDRNGELLVYNQAVYDVMVIPKQVKVFDTLDFCTLLGIEKLDAIKKLEQAKNYSYRRASIFLKQLSSEKYAVLQEKLYKFPGFFVQPRTLRKYPRQSAAHALGYLNEVNNKEIKADHYYSQGDYIGKSGIELTYEKDLRGEKGKKIYWVDVYNRIKGSYRDGKFDKQPISGKDLVSTLDIDLQEYGELLMQNKKGGIVALEPATGEILAKVSSPGYDPEMLVGRVMSKNYRALVQNDSLKPLFDRTLMAQYPPGSIFKMINALIGLQEKVINPFTRFECHNGYHVGSFTMGCHSHASPLDLRQSIMHSCNAYYAHTFRYIVESPKFGSVNNGYDVWRNHVMSFGLGQRLGTDLPHELKGGIPTLNYYQKKYRRKNLRALNMISISIGQGELLITPLQMANMCAAIANRGHYYTPHIVKSIGKEKGVDEKFTAKHETSIDPSNFPSIIDGMEMVVTGGKGSTGGLAAIPGIRVCGKTGTVQTGRVDEEDHSVFIAFAPRENPKIAILVYVENGVWGSRYGAPIAGLMIEKYIRGEISNSKKWIEKRMLEADLIHQVDKNKKISQSNNH</sequence>
<feature type="domain" description="Penicillin-binding protein transpeptidase" evidence="15">
    <location>
        <begin position="252"/>
        <end position="580"/>
    </location>
</feature>
<evidence type="ECO:0000256" key="1">
    <source>
        <dbReference type="ARBA" id="ARBA00004167"/>
    </source>
</evidence>
<evidence type="ECO:0000256" key="12">
    <source>
        <dbReference type="ARBA" id="ARBA00023136"/>
    </source>
</evidence>
<proteinExistence type="predicted"/>
<dbReference type="GO" id="GO:0071972">
    <property type="term" value="F:peptidoglycan L,D-transpeptidase activity"/>
    <property type="evidence" value="ECO:0007669"/>
    <property type="project" value="TreeGrafter"/>
</dbReference>
<dbReference type="InterPro" id="IPR017790">
    <property type="entry name" value="Penicillin-binding_protein_2"/>
</dbReference>
<dbReference type="GO" id="GO:0009252">
    <property type="term" value="P:peptidoglycan biosynthetic process"/>
    <property type="evidence" value="ECO:0007669"/>
    <property type="project" value="UniProtKB-KW"/>
</dbReference>
<evidence type="ECO:0000256" key="2">
    <source>
        <dbReference type="ARBA" id="ARBA00004236"/>
    </source>
</evidence>
<accession>A0A2V3ZWK5</accession>
<keyword evidence="3" id="KW-1003">Cell membrane</keyword>
<evidence type="ECO:0000256" key="11">
    <source>
        <dbReference type="ARBA" id="ARBA00022989"/>
    </source>
</evidence>
<dbReference type="GO" id="GO:0005886">
    <property type="term" value="C:plasma membrane"/>
    <property type="evidence" value="ECO:0007669"/>
    <property type="project" value="UniProtKB-SubCell"/>
</dbReference>
<dbReference type="EMBL" id="QFLI01000005">
    <property type="protein sequence ID" value="PXY00798.1"/>
    <property type="molecule type" value="Genomic_DNA"/>
</dbReference>
<dbReference type="SUPFAM" id="SSF56601">
    <property type="entry name" value="beta-lactamase/transpeptidase-like"/>
    <property type="match status" value="1"/>
</dbReference>
<dbReference type="Gene3D" id="3.40.710.10">
    <property type="entry name" value="DD-peptidase/beta-lactamase superfamily"/>
    <property type="match status" value="1"/>
</dbReference>
<dbReference type="InterPro" id="IPR012338">
    <property type="entry name" value="Beta-lactam/transpept-like"/>
</dbReference>
<comment type="subcellular location">
    <subcellularLocation>
        <location evidence="2">Cell membrane</location>
    </subcellularLocation>
    <subcellularLocation>
        <location evidence="1">Membrane</location>
        <topology evidence="1">Single-pass membrane protein</topology>
    </subcellularLocation>
</comment>
<dbReference type="AlphaFoldDB" id="A0A2V3ZWK5"/>
<evidence type="ECO:0000313" key="17">
    <source>
        <dbReference type="EMBL" id="PXY00798.1"/>
    </source>
</evidence>
<comment type="caution">
    <text evidence="17">The sequence shown here is derived from an EMBL/GenBank/DDBJ whole genome shotgun (WGS) entry which is preliminary data.</text>
</comment>
<dbReference type="GO" id="GO:0006508">
    <property type="term" value="P:proteolysis"/>
    <property type="evidence" value="ECO:0007669"/>
    <property type="project" value="UniProtKB-KW"/>
</dbReference>
<evidence type="ECO:0000259" key="15">
    <source>
        <dbReference type="Pfam" id="PF00905"/>
    </source>
</evidence>
<dbReference type="Pfam" id="PF03717">
    <property type="entry name" value="PBP_dimer"/>
    <property type="match status" value="1"/>
</dbReference>
<keyword evidence="9" id="KW-0133">Cell shape</keyword>
<dbReference type="Gene3D" id="3.30.1390.30">
    <property type="entry name" value="Penicillin-binding protein 2a, domain 3"/>
    <property type="match status" value="1"/>
</dbReference>
<dbReference type="OrthoDB" id="9766847at2"/>
<dbReference type="InterPro" id="IPR001460">
    <property type="entry name" value="PCN-bd_Tpept"/>
</dbReference>
<evidence type="ECO:0000256" key="4">
    <source>
        <dbReference type="ARBA" id="ARBA00022519"/>
    </source>
</evidence>
<dbReference type="InterPro" id="IPR005311">
    <property type="entry name" value="PBP_dimer"/>
</dbReference>
<keyword evidence="12 14" id="KW-0472">Membrane</keyword>
<dbReference type="RefSeq" id="WP_110361164.1">
    <property type="nucleotide sequence ID" value="NZ_QFLI01000005.1"/>
</dbReference>
<dbReference type="GO" id="GO:0071555">
    <property type="term" value="P:cell wall organization"/>
    <property type="evidence" value="ECO:0007669"/>
    <property type="project" value="UniProtKB-KW"/>
</dbReference>
<evidence type="ECO:0000256" key="6">
    <source>
        <dbReference type="ARBA" id="ARBA00022670"/>
    </source>
</evidence>
<keyword evidence="5" id="KW-0121">Carboxypeptidase</keyword>
<reference evidence="17 18" key="1">
    <citation type="submission" date="2018-05" db="EMBL/GenBank/DDBJ databases">
        <title>Marinifilum breve JC075T sp. nov., a marine bacterium isolated from Yongle Blue Hole in the South China Sea.</title>
        <authorList>
            <person name="Fu T."/>
        </authorList>
    </citation>
    <scope>NUCLEOTIDE SEQUENCE [LARGE SCALE GENOMIC DNA]</scope>
    <source>
        <strain evidence="17 18">JC075</strain>
    </source>
</reference>
<dbReference type="Gene3D" id="3.90.1310.10">
    <property type="entry name" value="Penicillin-binding protein 2a (Domain 2)"/>
    <property type="match status" value="1"/>
</dbReference>
<evidence type="ECO:0000313" key="18">
    <source>
        <dbReference type="Proteomes" id="UP000248079"/>
    </source>
</evidence>
<protein>
    <submittedName>
        <fullName evidence="17">Penicillin-binding protein 2</fullName>
    </submittedName>
</protein>
<keyword evidence="8" id="KW-0378">Hydrolase</keyword>
<dbReference type="Proteomes" id="UP000248079">
    <property type="component" value="Unassembled WGS sequence"/>
</dbReference>
<dbReference type="PANTHER" id="PTHR30627">
    <property type="entry name" value="PEPTIDOGLYCAN D,D-TRANSPEPTIDASE"/>
    <property type="match status" value="1"/>
</dbReference>
<evidence type="ECO:0000256" key="5">
    <source>
        <dbReference type="ARBA" id="ARBA00022645"/>
    </source>
</evidence>
<feature type="domain" description="Penicillin-binding protein dimerisation" evidence="16">
    <location>
        <begin position="50"/>
        <end position="213"/>
    </location>
</feature>
<keyword evidence="10" id="KW-0573">Peptidoglycan synthesis</keyword>
<organism evidence="17 18">
    <name type="scientific">Marinifilum breve</name>
    <dbReference type="NCBI Taxonomy" id="2184082"/>
    <lineage>
        <taxon>Bacteria</taxon>
        <taxon>Pseudomonadati</taxon>
        <taxon>Bacteroidota</taxon>
        <taxon>Bacteroidia</taxon>
        <taxon>Marinilabiliales</taxon>
        <taxon>Marinifilaceae</taxon>
    </lineage>
</organism>
<keyword evidence="6" id="KW-0645">Protease</keyword>
<dbReference type="PANTHER" id="PTHR30627:SF2">
    <property type="entry name" value="PEPTIDOGLYCAN D,D-TRANSPEPTIDASE MRDA"/>
    <property type="match status" value="1"/>
</dbReference>
<dbReference type="Pfam" id="PF00905">
    <property type="entry name" value="Transpeptidase"/>
    <property type="match status" value="1"/>
</dbReference>
<dbReference type="GO" id="GO:0008658">
    <property type="term" value="F:penicillin binding"/>
    <property type="evidence" value="ECO:0007669"/>
    <property type="project" value="InterPro"/>
</dbReference>
<dbReference type="NCBIfam" id="TIGR03423">
    <property type="entry name" value="pbp2_mrdA"/>
    <property type="match status" value="1"/>
</dbReference>
<keyword evidence="11 14" id="KW-1133">Transmembrane helix</keyword>
<dbReference type="GO" id="GO:0009002">
    <property type="term" value="F:serine-type D-Ala-D-Ala carboxypeptidase activity"/>
    <property type="evidence" value="ECO:0007669"/>
    <property type="project" value="InterPro"/>
</dbReference>
<evidence type="ECO:0000256" key="10">
    <source>
        <dbReference type="ARBA" id="ARBA00022984"/>
    </source>
</evidence>
<dbReference type="GO" id="GO:0008360">
    <property type="term" value="P:regulation of cell shape"/>
    <property type="evidence" value="ECO:0007669"/>
    <property type="project" value="UniProtKB-KW"/>
</dbReference>
<dbReference type="SUPFAM" id="SSF56519">
    <property type="entry name" value="Penicillin binding protein dimerisation domain"/>
    <property type="match status" value="1"/>
</dbReference>
<evidence type="ECO:0000256" key="9">
    <source>
        <dbReference type="ARBA" id="ARBA00022960"/>
    </source>
</evidence>
<keyword evidence="4" id="KW-0997">Cell inner membrane</keyword>
<gene>
    <name evidence="17" type="primary">mrdA</name>
    <name evidence="17" type="ORF">DF185_12905</name>
</gene>
<dbReference type="InterPro" id="IPR050515">
    <property type="entry name" value="Beta-lactam/transpept"/>
</dbReference>
<feature type="transmembrane region" description="Helical" evidence="14">
    <location>
        <begin position="7"/>
        <end position="27"/>
    </location>
</feature>
<dbReference type="InterPro" id="IPR036138">
    <property type="entry name" value="PBP_dimer_sf"/>
</dbReference>
<evidence type="ECO:0000256" key="8">
    <source>
        <dbReference type="ARBA" id="ARBA00022801"/>
    </source>
</evidence>
<evidence type="ECO:0000256" key="7">
    <source>
        <dbReference type="ARBA" id="ARBA00022692"/>
    </source>
</evidence>
<evidence type="ECO:0000256" key="3">
    <source>
        <dbReference type="ARBA" id="ARBA00022475"/>
    </source>
</evidence>
<keyword evidence="18" id="KW-1185">Reference proteome</keyword>
<evidence type="ECO:0000256" key="13">
    <source>
        <dbReference type="ARBA" id="ARBA00023316"/>
    </source>
</evidence>
<keyword evidence="7 14" id="KW-0812">Transmembrane</keyword>
<evidence type="ECO:0000256" key="14">
    <source>
        <dbReference type="SAM" id="Phobius"/>
    </source>
</evidence>